<keyword evidence="3" id="KW-0812">Transmembrane</keyword>
<evidence type="ECO:0000313" key="8">
    <source>
        <dbReference type="Proteomes" id="UP000193303"/>
    </source>
</evidence>
<dbReference type="OrthoDB" id="9804152at2"/>
<keyword evidence="6" id="KW-0175">Coiled coil</keyword>
<dbReference type="SUPFAM" id="SSF140478">
    <property type="entry name" value="LemA-like"/>
    <property type="match status" value="1"/>
</dbReference>
<protein>
    <recommendedName>
        <fullName evidence="9">LemA family protein</fullName>
    </recommendedName>
</protein>
<reference evidence="8" key="1">
    <citation type="submission" date="2017-01" db="EMBL/GenBank/DDBJ databases">
        <authorList>
            <person name="Mah S.A."/>
            <person name="Swanson W.J."/>
            <person name="Moy G.W."/>
            <person name="Vacquier V.D."/>
        </authorList>
    </citation>
    <scope>NUCLEOTIDE SEQUENCE [LARGE SCALE GENOMIC DNA]</scope>
    <source>
        <strain evidence="8">124861</strain>
    </source>
</reference>
<dbReference type="GO" id="GO:0016020">
    <property type="term" value="C:membrane"/>
    <property type="evidence" value="ECO:0007669"/>
    <property type="project" value="UniProtKB-SubCell"/>
</dbReference>
<evidence type="ECO:0000256" key="6">
    <source>
        <dbReference type="SAM" id="Coils"/>
    </source>
</evidence>
<dbReference type="RefSeq" id="WP_085360092.1">
    <property type="nucleotide sequence ID" value="NZ_MTAB01000023.1"/>
</dbReference>
<dbReference type="Pfam" id="PF04011">
    <property type="entry name" value="LemA"/>
    <property type="match status" value="1"/>
</dbReference>
<proteinExistence type="inferred from homology"/>
<dbReference type="Proteomes" id="UP000193303">
    <property type="component" value="Unassembled WGS sequence"/>
</dbReference>
<dbReference type="EMBL" id="MTAB01000023">
    <property type="protein sequence ID" value="OSI18964.1"/>
    <property type="molecule type" value="Genomic_DNA"/>
</dbReference>
<gene>
    <name evidence="7" type="ORF">BV912_09440</name>
</gene>
<comment type="caution">
    <text evidence="7">The sequence shown here is derived from an EMBL/GenBank/DDBJ whole genome shotgun (WGS) entry which is preliminary data.</text>
</comment>
<name>A0A1X3DGY5_9NEIS</name>
<dbReference type="STRING" id="1931275.BV914_04270"/>
<feature type="coiled-coil region" evidence="6">
    <location>
        <begin position="122"/>
        <end position="149"/>
    </location>
</feature>
<evidence type="ECO:0000313" key="7">
    <source>
        <dbReference type="EMBL" id="OSI18964.1"/>
    </source>
</evidence>
<sequence>MSWLVLLVLIGVLVVLPIVIYNRLVRARNEYRNAFAQIQVQLKRRHDLIPNLVESTRAYLEHESQTLEAVIQARNHAAGLLESAAVGRADENAVDILSLAAGEHQLSAALRQLSVTVEAYPELQANRSVQALTEELAGAENRVAFARQAYNDAVLAYNNARETFPASLLADFFGHRHNAAMLQFDDHAVISRAPQIELRR</sequence>
<evidence type="ECO:0000256" key="2">
    <source>
        <dbReference type="ARBA" id="ARBA00008854"/>
    </source>
</evidence>
<dbReference type="AlphaFoldDB" id="A0A1X3DGY5"/>
<evidence type="ECO:0008006" key="9">
    <source>
        <dbReference type="Google" id="ProtNLM"/>
    </source>
</evidence>
<evidence type="ECO:0000256" key="1">
    <source>
        <dbReference type="ARBA" id="ARBA00004167"/>
    </source>
</evidence>
<evidence type="ECO:0000256" key="4">
    <source>
        <dbReference type="ARBA" id="ARBA00022989"/>
    </source>
</evidence>
<keyword evidence="5" id="KW-0472">Membrane</keyword>
<dbReference type="Gene3D" id="1.20.1440.20">
    <property type="entry name" value="LemA-like domain"/>
    <property type="match status" value="1"/>
</dbReference>
<accession>A0A1X3DGY5</accession>
<comment type="subcellular location">
    <subcellularLocation>
        <location evidence="1">Membrane</location>
        <topology evidence="1">Single-pass membrane protein</topology>
    </subcellularLocation>
</comment>
<keyword evidence="4" id="KW-1133">Transmembrane helix</keyword>
<dbReference type="PANTHER" id="PTHR34478">
    <property type="entry name" value="PROTEIN LEMA"/>
    <property type="match status" value="1"/>
</dbReference>
<organism evidence="7 8">
    <name type="scientific">Neisseria dumasiana</name>
    <dbReference type="NCBI Taxonomy" id="1931275"/>
    <lineage>
        <taxon>Bacteria</taxon>
        <taxon>Pseudomonadati</taxon>
        <taxon>Pseudomonadota</taxon>
        <taxon>Betaproteobacteria</taxon>
        <taxon>Neisseriales</taxon>
        <taxon>Neisseriaceae</taxon>
        <taxon>Neisseria</taxon>
    </lineage>
</organism>
<dbReference type="PANTHER" id="PTHR34478:SF1">
    <property type="entry name" value="PROTEIN LEMA"/>
    <property type="match status" value="1"/>
</dbReference>
<dbReference type="InterPro" id="IPR023353">
    <property type="entry name" value="LemA-like_dom_sf"/>
</dbReference>
<dbReference type="InterPro" id="IPR007156">
    <property type="entry name" value="MamQ_LemA"/>
</dbReference>
<comment type="similarity">
    <text evidence="2">Belongs to the LemA family.</text>
</comment>
<evidence type="ECO:0000256" key="5">
    <source>
        <dbReference type="ARBA" id="ARBA00023136"/>
    </source>
</evidence>
<evidence type="ECO:0000256" key="3">
    <source>
        <dbReference type="ARBA" id="ARBA00022692"/>
    </source>
</evidence>